<feature type="transmembrane region" description="Helical" evidence="5">
    <location>
        <begin position="21"/>
        <end position="42"/>
    </location>
</feature>
<dbReference type="GO" id="GO:0005886">
    <property type="term" value="C:plasma membrane"/>
    <property type="evidence" value="ECO:0007669"/>
    <property type="project" value="TreeGrafter"/>
</dbReference>
<proteinExistence type="predicted"/>
<evidence type="ECO:0000256" key="4">
    <source>
        <dbReference type="ARBA" id="ARBA00023136"/>
    </source>
</evidence>
<dbReference type="PANTHER" id="PTHR33507">
    <property type="entry name" value="INNER MEMBRANE PROTEIN YBBJ"/>
    <property type="match status" value="1"/>
</dbReference>
<feature type="transmembrane region" description="Helical" evidence="5">
    <location>
        <begin position="73"/>
        <end position="91"/>
    </location>
</feature>
<feature type="transmembrane region" description="Helical" evidence="5">
    <location>
        <begin position="48"/>
        <end position="66"/>
    </location>
</feature>
<evidence type="ECO:0000313" key="7">
    <source>
        <dbReference type="EMBL" id="MDC3419021.1"/>
    </source>
</evidence>
<protein>
    <submittedName>
        <fullName evidence="7">Nodulation protein NfeD</fullName>
    </submittedName>
</protein>
<evidence type="ECO:0000256" key="3">
    <source>
        <dbReference type="ARBA" id="ARBA00022989"/>
    </source>
</evidence>
<evidence type="ECO:0000256" key="5">
    <source>
        <dbReference type="SAM" id="Phobius"/>
    </source>
</evidence>
<comment type="caution">
    <text evidence="7">The sequence shown here is derived from an EMBL/GenBank/DDBJ whole genome shotgun (WGS) entry which is preliminary data.</text>
</comment>
<dbReference type="Gene3D" id="2.40.50.140">
    <property type="entry name" value="Nucleic acid-binding proteins"/>
    <property type="match status" value="1"/>
</dbReference>
<feature type="domain" description="NfeD-like C-terminal" evidence="6">
    <location>
        <begin position="148"/>
        <end position="203"/>
    </location>
</feature>
<dbReference type="InterPro" id="IPR002810">
    <property type="entry name" value="NfeD-like_C"/>
</dbReference>
<feature type="transmembrane region" description="Helical" evidence="5">
    <location>
        <begin position="97"/>
        <end position="119"/>
    </location>
</feature>
<evidence type="ECO:0000259" key="6">
    <source>
        <dbReference type="Pfam" id="PF01957"/>
    </source>
</evidence>
<keyword evidence="4 5" id="KW-0472">Membrane</keyword>
<evidence type="ECO:0000313" key="8">
    <source>
        <dbReference type="Proteomes" id="UP001145072"/>
    </source>
</evidence>
<evidence type="ECO:0000256" key="1">
    <source>
        <dbReference type="ARBA" id="ARBA00004141"/>
    </source>
</evidence>
<keyword evidence="3 5" id="KW-1133">Transmembrane helix</keyword>
<name>A0A9X4AGK0_9BACI</name>
<comment type="subcellular location">
    <subcellularLocation>
        <location evidence="1">Membrane</location>
        <topology evidence="1">Multi-pass membrane protein</topology>
    </subcellularLocation>
</comment>
<dbReference type="Proteomes" id="UP001145072">
    <property type="component" value="Unassembled WGS sequence"/>
</dbReference>
<dbReference type="RefSeq" id="WP_259871398.1">
    <property type="nucleotide sequence ID" value="NZ_JAMQJZ010000001.1"/>
</dbReference>
<dbReference type="PANTHER" id="PTHR33507:SF3">
    <property type="entry name" value="INNER MEMBRANE PROTEIN YBBJ"/>
    <property type="match status" value="1"/>
</dbReference>
<reference evidence="7" key="1">
    <citation type="submission" date="2022-06" db="EMBL/GenBank/DDBJ databases">
        <title>Aquibacillus sp. a new bacterium isolated from soil saline samples.</title>
        <authorList>
            <person name="Galisteo C."/>
            <person name="De La Haba R."/>
            <person name="Sanchez-Porro C."/>
            <person name="Ventosa A."/>
        </authorList>
    </citation>
    <scope>NUCLEOTIDE SEQUENCE</scope>
    <source>
        <strain evidence="7">JCM 12387</strain>
    </source>
</reference>
<dbReference type="Pfam" id="PF01957">
    <property type="entry name" value="NfeD"/>
    <property type="match status" value="1"/>
</dbReference>
<gene>
    <name evidence="7" type="ORF">NC661_01345</name>
</gene>
<accession>A0A9X4AGK0</accession>
<dbReference type="AlphaFoldDB" id="A0A9X4AGK0"/>
<sequence>MGDWISFVVVGLGTLFLIGELLVNMRGLFGIIGFGFITFYFLDYLDPGMFFIMLAIYVIGIILIVIDGKFINDGTLATIGAVCMILSVGLSSPNWVAGLYAVIGVIIGGFASLFFLKVFKRRDMWTKLTLVDQLTGDKGYSTMNHSYSDLVDKEGITLTDMRPVGTVRIKDHDYSAVTNGQWIKKDTLIRVTHVDGTKILVSKIESDAK</sequence>
<keyword evidence="2 5" id="KW-0812">Transmembrane</keyword>
<dbReference type="EMBL" id="JAMQJZ010000001">
    <property type="protein sequence ID" value="MDC3419021.1"/>
    <property type="molecule type" value="Genomic_DNA"/>
</dbReference>
<evidence type="ECO:0000256" key="2">
    <source>
        <dbReference type="ARBA" id="ARBA00022692"/>
    </source>
</evidence>
<dbReference type="InterPro" id="IPR052165">
    <property type="entry name" value="Membrane_assoc_protease"/>
</dbReference>
<organism evidence="7 8">
    <name type="scientific">Aquibacillus koreensis</name>
    <dbReference type="NCBI Taxonomy" id="279446"/>
    <lineage>
        <taxon>Bacteria</taxon>
        <taxon>Bacillati</taxon>
        <taxon>Bacillota</taxon>
        <taxon>Bacilli</taxon>
        <taxon>Bacillales</taxon>
        <taxon>Bacillaceae</taxon>
        <taxon>Aquibacillus</taxon>
    </lineage>
</organism>
<keyword evidence="8" id="KW-1185">Reference proteome</keyword>
<dbReference type="InterPro" id="IPR012340">
    <property type="entry name" value="NA-bd_OB-fold"/>
</dbReference>